<evidence type="ECO:0000256" key="4">
    <source>
        <dbReference type="ARBA" id="ARBA00022884"/>
    </source>
</evidence>
<dbReference type="PANTHER" id="PTHR12913">
    <property type="entry name" value="UNR PROTEIN N-RAS UPSTREAM GENE PROTEIN"/>
    <property type="match status" value="1"/>
</dbReference>
<dbReference type="InterPro" id="IPR012340">
    <property type="entry name" value="NA-bd_OB-fold"/>
</dbReference>
<reference evidence="5 6" key="1">
    <citation type="submission" date="2016-04" db="EMBL/GenBank/DDBJ databases">
        <title>The genome of Intoshia linei affirms orthonectids as highly simplified spiralians.</title>
        <authorList>
            <person name="Mikhailov K.V."/>
            <person name="Slusarev G.S."/>
            <person name="Nikitin M.A."/>
            <person name="Logacheva M.D."/>
            <person name="Penin A."/>
            <person name="Aleoshin V."/>
            <person name="Panchin Y.V."/>
        </authorList>
    </citation>
    <scope>NUCLEOTIDE SEQUENCE [LARGE SCALE GENOMIC DNA]</scope>
    <source>
        <strain evidence="5">Intl2013</strain>
        <tissue evidence="5">Whole animal</tissue>
    </source>
</reference>
<keyword evidence="2" id="KW-0963">Cytoplasm</keyword>
<evidence type="ECO:0000256" key="2">
    <source>
        <dbReference type="ARBA" id="ARBA00022490"/>
    </source>
</evidence>
<comment type="caution">
    <text evidence="5">The sequence shown here is derived from an EMBL/GenBank/DDBJ whole genome shotgun (WGS) entry which is preliminary data.</text>
</comment>
<dbReference type="OrthoDB" id="74319at2759"/>
<dbReference type="PANTHER" id="PTHR12913:SF1">
    <property type="entry name" value="COLD SHOCK DOMAIN-CONTAINING PROTEIN E1"/>
    <property type="match status" value="1"/>
</dbReference>
<evidence type="ECO:0000313" key="5">
    <source>
        <dbReference type="EMBL" id="OAF63688.1"/>
    </source>
</evidence>
<dbReference type="AlphaFoldDB" id="A0A177ANU1"/>
<dbReference type="GO" id="GO:0005737">
    <property type="term" value="C:cytoplasm"/>
    <property type="evidence" value="ECO:0007669"/>
    <property type="project" value="UniProtKB-SubCell"/>
</dbReference>
<gene>
    <name evidence="5" type="ORF">A3Q56_08607</name>
</gene>
<dbReference type="GO" id="GO:0003723">
    <property type="term" value="F:RNA binding"/>
    <property type="evidence" value="ECO:0007669"/>
    <property type="project" value="UniProtKB-KW"/>
</dbReference>
<dbReference type="Gene3D" id="2.40.50.140">
    <property type="entry name" value="Nucleic acid-binding proteins"/>
    <property type="match status" value="1"/>
</dbReference>
<keyword evidence="3" id="KW-0677">Repeat</keyword>
<feature type="non-terminal residue" evidence="5">
    <location>
        <position position="91"/>
    </location>
</feature>
<evidence type="ECO:0000256" key="1">
    <source>
        <dbReference type="ARBA" id="ARBA00004496"/>
    </source>
</evidence>
<keyword evidence="6" id="KW-1185">Reference proteome</keyword>
<accession>A0A177ANU1</accession>
<dbReference type="EMBL" id="LWCA01002803">
    <property type="protein sequence ID" value="OAF63688.1"/>
    <property type="molecule type" value="Genomic_DNA"/>
</dbReference>
<protein>
    <submittedName>
        <fullName evidence="5">Uncharacterized protein</fullName>
    </submittedName>
</protein>
<dbReference type="Proteomes" id="UP000078046">
    <property type="component" value="Unassembled WGS sequence"/>
</dbReference>
<evidence type="ECO:0000313" key="6">
    <source>
        <dbReference type="Proteomes" id="UP000078046"/>
    </source>
</evidence>
<comment type="subcellular location">
    <subcellularLocation>
        <location evidence="1">Cytoplasm</location>
    </subcellularLocation>
</comment>
<organism evidence="5 6">
    <name type="scientific">Intoshia linei</name>
    <dbReference type="NCBI Taxonomy" id="1819745"/>
    <lineage>
        <taxon>Eukaryota</taxon>
        <taxon>Metazoa</taxon>
        <taxon>Spiralia</taxon>
        <taxon>Lophotrochozoa</taxon>
        <taxon>Mesozoa</taxon>
        <taxon>Orthonectida</taxon>
        <taxon>Rhopaluridae</taxon>
        <taxon>Intoshia</taxon>
    </lineage>
</organism>
<proteinExistence type="predicted"/>
<evidence type="ECO:0000256" key="3">
    <source>
        <dbReference type="ARBA" id="ARBA00022737"/>
    </source>
</evidence>
<keyword evidence="4" id="KW-0694">RNA-binding</keyword>
<name>A0A177ANU1_9BILA</name>
<sequence length="91" mass="10497">MNRGDPVEYQLATDQRDGKIFAINIKLVLTEPILETKESRVKGTIIDINSTVGYIKYKSAYDRKIYFSKTQLYDEKNNRFQVGSVVAFTIQ</sequence>